<gene>
    <name evidence="2" type="ORF">CFY86_16805</name>
</gene>
<evidence type="ECO:0000313" key="2">
    <source>
        <dbReference type="EMBL" id="PIK83287.1"/>
    </source>
</evidence>
<reference evidence="2 3" key="1">
    <citation type="submission" date="2017-07" db="EMBL/GenBank/DDBJ databases">
        <title>Raoultella ornithinolytica strain HH3 draft genome.</title>
        <authorList>
            <person name="Duceppe M.-O."/>
            <person name="Huang H."/>
            <person name="Phipps-Todd B."/>
        </authorList>
    </citation>
    <scope>NUCLEOTIDE SEQUENCE [LARGE SCALE GENOMIC DNA]</scope>
    <source>
        <strain evidence="2 3">HH3</strain>
    </source>
</reference>
<keyword evidence="1" id="KW-1133">Transmembrane helix</keyword>
<sequence>MRQGMLTPEYGVSTMKISAERFIDRLMMATHLRAVVWLFCVFFCIAVWGVCIHYSLKMIELLLTVFKGA</sequence>
<dbReference type="AlphaFoldDB" id="A0A855FFV0"/>
<organism evidence="2 3">
    <name type="scientific">Raoultella ornithinolytica</name>
    <name type="common">Klebsiella ornithinolytica</name>
    <dbReference type="NCBI Taxonomy" id="54291"/>
    <lineage>
        <taxon>Bacteria</taxon>
        <taxon>Pseudomonadati</taxon>
        <taxon>Pseudomonadota</taxon>
        <taxon>Gammaproteobacteria</taxon>
        <taxon>Enterobacterales</taxon>
        <taxon>Enterobacteriaceae</taxon>
        <taxon>Klebsiella/Raoultella group</taxon>
        <taxon>Raoultella</taxon>
    </lineage>
</organism>
<evidence type="ECO:0000256" key="1">
    <source>
        <dbReference type="SAM" id="Phobius"/>
    </source>
</evidence>
<dbReference type="EMBL" id="NKYI01000024">
    <property type="protein sequence ID" value="PIK83287.1"/>
    <property type="molecule type" value="Genomic_DNA"/>
</dbReference>
<feature type="transmembrane region" description="Helical" evidence="1">
    <location>
        <begin position="35"/>
        <end position="56"/>
    </location>
</feature>
<accession>A0A855FFV0</accession>
<evidence type="ECO:0000313" key="3">
    <source>
        <dbReference type="Proteomes" id="UP000229713"/>
    </source>
</evidence>
<keyword evidence="1" id="KW-0472">Membrane</keyword>
<protein>
    <submittedName>
        <fullName evidence="2">Uncharacterized protein</fullName>
    </submittedName>
</protein>
<keyword evidence="1" id="KW-0812">Transmembrane</keyword>
<name>A0A855FFV0_RAOOR</name>
<proteinExistence type="predicted"/>
<dbReference type="Proteomes" id="UP000229713">
    <property type="component" value="Unassembled WGS sequence"/>
</dbReference>
<comment type="caution">
    <text evidence="2">The sequence shown here is derived from an EMBL/GenBank/DDBJ whole genome shotgun (WGS) entry which is preliminary data.</text>
</comment>